<dbReference type="RefSeq" id="WP_061802896.1">
    <property type="nucleotide sequence ID" value="NZ_FOXX01000019.1"/>
</dbReference>
<comment type="caution">
    <text evidence="2">The sequence shown here is derived from an EMBL/GenBank/DDBJ whole genome shotgun (WGS) entry which is preliminary data.</text>
</comment>
<sequence length="229" mass="27514">MFGKKKEKQETSEQTVQELIPIRNIYNEMVETKDNRLIKILTVTSVNISLMSRLEQQEVLENYESFLKTIDKPIQVSRVSTPVNLEEYIENLQNDLDKIQNPYKKIMQKSYIWYANNIQEDRDMIRRNRYIVLDESFNGEKSKQEAIRKLAMRCDDYKLRIEEMLQTPKLQARELTNKELENYFHMFYDYQNAQITNIENESATPYVIGRRNLLDTVERLKANNDYYVR</sequence>
<evidence type="ECO:0000313" key="3">
    <source>
        <dbReference type="Proteomes" id="UP000182762"/>
    </source>
</evidence>
<feature type="domain" description="TraC-like" evidence="1">
    <location>
        <begin position="28"/>
        <end position="132"/>
    </location>
</feature>
<organism evidence="2 3">
    <name type="scientific">Priestia endophytica DSM 13796</name>
    <dbReference type="NCBI Taxonomy" id="1121089"/>
    <lineage>
        <taxon>Bacteria</taxon>
        <taxon>Bacillati</taxon>
        <taxon>Bacillota</taxon>
        <taxon>Bacilli</taxon>
        <taxon>Bacillales</taxon>
        <taxon>Bacillaceae</taxon>
        <taxon>Priestia</taxon>
    </lineage>
</organism>
<dbReference type="EMBL" id="FOXX01000019">
    <property type="protein sequence ID" value="SFQ86496.1"/>
    <property type="molecule type" value="Genomic_DNA"/>
</dbReference>
<dbReference type="InterPro" id="IPR058596">
    <property type="entry name" value="TraC-like_dom"/>
</dbReference>
<evidence type="ECO:0000259" key="1">
    <source>
        <dbReference type="Pfam" id="PF26593"/>
    </source>
</evidence>
<proteinExistence type="predicted"/>
<reference evidence="2 3" key="1">
    <citation type="submission" date="2016-10" db="EMBL/GenBank/DDBJ databases">
        <authorList>
            <person name="Varghese N."/>
            <person name="Submissions S."/>
        </authorList>
    </citation>
    <scope>NUCLEOTIDE SEQUENCE [LARGE SCALE GENOMIC DNA]</scope>
    <source>
        <strain evidence="2 3">DSM 13796</strain>
    </source>
</reference>
<name>A0A1I6BZY9_9BACI</name>
<protein>
    <recommendedName>
        <fullName evidence="1">TraC-like domain-containing protein</fullName>
    </recommendedName>
</protein>
<gene>
    <name evidence="2" type="ORF">SAMN02745910_04653</name>
</gene>
<dbReference type="Pfam" id="PF26593">
    <property type="entry name" value="TraC-like"/>
    <property type="match status" value="1"/>
</dbReference>
<evidence type="ECO:0000313" key="2">
    <source>
        <dbReference type="EMBL" id="SFQ86496.1"/>
    </source>
</evidence>
<keyword evidence="3" id="KW-1185">Reference proteome</keyword>
<accession>A0A1I6BZY9</accession>
<dbReference type="GeneID" id="93713179"/>
<dbReference type="Proteomes" id="UP000182762">
    <property type="component" value="Unassembled WGS sequence"/>
</dbReference>